<evidence type="ECO:0000313" key="3">
    <source>
        <dbReference type="EMBL" id="ESR26365.1"/>
    </source>
</evidence>
<dbReference type="Proteomes" id="UP000017819">
    <property type="component" value="Unassembled WGS sequence"/>
</dbReference>
<dbReference type="AlphaFoldDB" id="V4RTB8"/>
<accession>V4RTB8</accession>
<keyword evidence="1" id="KW-0175">Coiled coil</keyword>
<proteinExistence type="predicted"/>
<evidence type="ECO:0000256" key="1">
    <source>
        <dbReference type="SAM" id="Coils"/>
    </source>
</evidence>
<keyword evidence="2" id="KW-0732">Signal</keyword>
<dbReference type="EMBL" id="AWXZ01000015">
    <property type="protein sequence ID" value="ESR26365.1"/>
    <property type="molecule type" value="Genomic_DNA"/>
</dbReference>
<evidence type="ECO:0000256" key="2">
    <source>
        <dbReference type="SAM" id="SignalP"/>
    </source>
</evidence>
<sequence>MNMRAIILPAALLAGLTAAHAQTAHPLAEGGRYQLMDVNEKIVRLDTETGAFDLCDLQQGGWNCRIAEEERVDMKREIDFLKDRVERLEAELADRRAAEAAAATEDRRGFAQRIYDYVPGMNR</sequence>
<feature type="coiled-coil region" evidence="1">
    <location>
        <begin position="64"/>
        <end position="98"/>
    </location>
</feature>
<feature type="signal peptide" evidence="2">
    <location>
        <begin position="1"/>
        <end position="21"/>
    </location>
</feature>
<feature type="chain" id="PRO_5004726896" evidence="2">
    <location>
        <begin position="22"/>
        <end position="123"/>
    </location>
</feature>
<name>V4RTB8_9HYPH</name>
<protein>
    <submittedName>
        <fullName evidence="3">Uncharacterized protein</fullName>
    </submittedName>
</protein>
<organism evidence="3 4">
    <name type="scientific">Lutibaculum baratangense AMV1</name>
    <dbReference type="NCBI Taxonomy" id="631454"/>
    <lineage>
        <taxon>Bacteria</taxon>
        <taxon>Pseudomonadati</taxon>
        <taxon>Pseudomonadota</taxon>
        <taxon>Alphaproteobacteria</taxon>
        <taxon>Hyphomicrobiales</taxon>
        <taxon>Tepidamorphaceae</taxon>
        <taxon>Lutibaculum</taxon>
    </lineage>
</organism>
<reference evidence="3 4" key="1">
    <citation type="journal article" date="2014" name="Genome Announc.">
        <title>Draft Genome Sequence of Lutibaculum baratangense Strain AMV1T, Isolated from a Mud Volcano in Andamans, India.</title>
        <authorList>
            <person name="Singh A."/>
            <person name="Sreenivas A."/>
            <person name="Sathyanarayana Reddy G."/>
            <person name="Pinnaka A.K."/>
            <person name="Shivaji S."/>
        </authorList>
    </citation>
    <scope>NUCLEOTIDE SEQUENCE [LARGE SCALE GENOMIC DNA]</scope>
    <source>
        <strain evidence="3 4">AMV1</strain>
    </source>
</reference>
<gene>
    <name evidence="3" type="ORF">N177_0865</name>
</gene>
<keyword evidence="4" id="KW-1185">Reference proteome</keyword>
<evidence type="ECO:0000313" key="4">
    <source>
        <dbReference type="Proteomes" id="UP000017819"/>
    </source>
</evidence>
<comment type="caution">
    <text evidence="3">The sequence shown here is derived from an EMBL/GenBank/DDBJ whole genome shotgun (WGS) entry which is preliminary data.</text>
</comment>